<dbReference type="AlphaFoldDB" id="K9E6S3"/>
<dbReference type="InterPro" id="IPR025580">
    <property type="entry name" value="Gp46"/>
</dbReference>
<evidence type="ECO:0008006" key="4">
    <source>
        <dbReference type="Google" id="ProtNLM"/>
    </source>
</evidence>
<feature type="region of interest" description="Disordered" evidence="1">
    <location>
        <begin position="160"/>
        <end position="204"/>
    </location>
</feature>
<organism evidence="2 3">
    <name type="scientific">Alloiococcus otitis ATCC 51267</name>
    <dbReference type="NCBI Taxonomy" id="883081"/>
    <lineage>
        <taxon>Bacteria</taxon>
        <taxon>Bacillati</taxon>
        <taxon>Bacillota</taxon>
        <taxon>Bacilli</taxon>
        <taxon>Lactobacillales</taxon>
        <taxon>Carnobacteriaceae</taxon>
        <taxon>Alloiococcus</taxon>
    </lineage>
</organism>
<evidence type="ECO:0000313" key="2">
    <source>
        <dbReference type="EMBL" id="EKU92854.1"/>
    </source>
</evidence>
<evidence type="ECO:0000256" key="1">
    <source>
        <dbReference type="SAM" id="MobiDB-lite"/>
    </source>
</evidence>
<dbReference type="EMBL" id="AGXA01000034">
    <property type="protein sequence ID" value="EKU92854.1"/>
    <property type="molecule type" value="Genomic_DNA"/>
</dbReference>
<feature type="compositionally biased region" description="Basic and acidic residues" evidence="1">
    <location>
        <begin position="28"/>
        <end position="40"/>
    </location>
</feature>
<reference evidence="2 3" key="1">
    <citation type="submission" date="2012-09" db="EMBL/GenBank/DDBJ databases">
        <title>The Genome Sequence of Alloiococcus otitis ATCC 51267.</title>
        <authorList>
            <consortium name="The Broad Institute Genome Sequencing Platform"/>
            <person name="Earl A."/>
            <person name="Ward D."/>
            <person name="Feldgarden M."/>
            <person name="Gevers D."/>
            <person name="Huys G."/>
            <person name="Walker B."/>
            <person name="Young S.K."/>
            <person name="Zeng Q."/>
            <person name="Gargeya S."/>
            <person name="Fitzgerald M."/>
            <person name="Haas B."/>
            <person name="Abouelleil A."/>
            <person name="Alvarado L."/>
            <person name="Arachchi H.M."/>
            <person name="Berlin A.M."/>
            <person name="Chapman S.B."/>
            <person name="Goldberg J."/>
            <person name="Griggs A."/>
            <person name="Gujja S."/>
            <person name="Hansen M."/>
            <person name="Howarth C."/>
            <person name="Imamovic A."/>
            <person name="Larimer J."/>
            <person name="McCowen C."/>
            <person name="Montmayeur A."/>
            <person name="Murphy C."/>
            <person name="Neiman D."/>
            <person name="Pearson M."/>
            <person name="Priest M."/>
            <person name="Roberts A."/>
            <person name="Saif S."/>
            <person name="Shea T."/>
            <person name="Sisk P."/>
            <person name="Sykes S."/>
            <person name="Wortman J."/>
            <person name="Nusbaum C."/>
            <person name="Birren B."/>
        </authorList>
    </citation>
    <scope>NUCLEOTIDE SEQUENCE [LARGE SCALE GENOMIC DNA]</scope>
    <source>
        <strain evidence="2 3">ATCC 51267</strain>
    </source>
</reference>
<dbReference type="RefSeq" id="WP_003779220.1">
    <property type="nucleotide sequence ID" value="NZ_JH992963.1"/>
</dbReference>
<dbReference type="OrthoDB" id="3194827at2"/>
<gene>
    <name evidence="2" type="ORF">HMPREF9698_01607</name>
</gene>
<dbReference type="HOGENOM" id="CLU_098300_1_1_9"/>
<dbReference type="Proteomes" id="UP000009875">
    <property type="component" value="Unassembled WGS sequence"/>
</dbReference>
<feature type="compositionally biased region" description="Basic and acidic residues" evidence="1">
    <location>
        <begin position="1"/>
        <end position="11"/>
    </location>
</feature>
<comment type="caution">
    <text evidence="2">The sequence shown here is derived from an EMBL/GenBank/DDBJ whole genome shotgun (WGS) entry which is preliminary data.</text>
</comment>
<protein>
    <recommendedName>
        <fullName evidence="4">DUF4355 domain-containing protein</fullName>
    </recommendedName>
</protein>
<evidence type="ECO:0000313" key="3">
    <source>
        <dbReference type="Proteomes" id="UP000009875"/>
    </source>
</evidence>
<feature type="region of interest" description="Disordered" evidence="1">
    <location>
        <begin position="1"/>
        <end position="40"/>
    </location>
</feature>
<feature type="compositionally biased region" description="Acidic residues" evidence="1">
    <location>
        <begin position="15"/>
        <end position="27"/>
    </location>
</feature>
<accession>K9E6S3</accession>
<proteinExistence type="predicted"/>
<name>K9E6S3_9LACT</name>
<keyword evidence="3" id="KW-1185">Reference proteome</keyword>
<dbReference type="STRING" id="883081.HMPREF9698_01607"/>
<dbReference type="eggNOG" id="ENOG5032YZX">
    <property type="taxonomic scope" value="Bacteria"/>
</dbReference>
<sequence>MDKNQEVKDQQQVDESTDEQVDTQEDQSTEKEEKTFTQDEVEKLIKGNVDRAVKKAHKDAEQAFQEKQDEAEKLRKMNSEQKAEYEKEKQEKRIAELEAQINRHGLEKEATQMLNDEGLPVRDEVLDYVVRDNADETQVAVSSFVDLINNVADEKVKQMLAGKTPSSMDGGHSTPTKEDFNQMSISERNKLYQDNPELYKSLQN</sequence>
<dbReference type="Pfam" id="PF14265">
    <property type="entry name" value="DUF4355"/>
    <property type="match status" value="1"/>
</dbReference>
<feature type="region of interest" description="Disordered" evidence="1">
    <location>
        <begin position="56"/>
        <end position="90"/>
    </location>
</feature>